<dbReference type="Gene3D" id="3.30.1370.110">
    <property type="match status" value="1"/>
</dbReference>
<dbReference type="CDD" id="cd14279">
    <property type="entry name" value="CUE"/>
    <property type="match status" value="2"/>
</dbReference>
<name>W4GWJ0_APHAT</name>
<evidence type="ECO:0000259" key="1">
    <source>
        <dbReference type="PROSITE" id="PS50828"/>
    </source>
</evidence>
<dbReference type="EMBL" id="KI913120">
    <property type="protein sequence ID" value="ETV83399.1"/>
    <property type="molecule type" value="Genomic_DNA"/>
</dbReference>
<dbReference type="AlphaFoldDB" id="W4GWJ0"/>
<evidence type="ECO:0000313" key="2">
    <source>
        <dbReference type="EMBL" id="ETV83399.1"/>
    </source>
</evidence>
<dbReference type="PANTHER" id="PTHR46535:SF1">
    <property type="entry name" value="NEDD4-BINDING PROTEIN 2"/>
    <property type="match status" value="1"/>
</dbReference>
<dbReference type="InterPro" id="IPR002625">
    <property type="entry name" value="Smr_dom"/>
</dbReference>
<protein>
    <recommendedName>
        <fullName evidence="1">Smr domain-containing protein</fullName>
    </recommendedName>
</protein>
<dbReference type="STRING" id="112090.W4GWJ0"/>
<proteinExistence type="predicted"/>
<dbReference type="InterPro" id="IPR036063">
    <property type="entry name" value="Smr_dom_sf"/>
</dbReference>
<reference evidence="2" key="1">
    <citation type="submission" date="2013-12" db="EMBL/GenBank/DDBJ databases">
        <title>The Genome Sequence of Aphanomyces astaci APO3.</title>
        <authorList>
            <consortium name="The Broad Institute Genomics Platform"/>
            <person name="Russ C."/>
            <person name="Tyler B."/>
            <person name="van West P."/>
            <person name="Dieguez-Uribeondo J."/>
            <person name="Young S.K."/>
            <person name="Zeng Q."/>
            <person name="Gargeya S."/>
            <person name="Fitzgerald M."/>
            <person name="Abouelleil A."/>
            <person name="Alvarado L."/>
            <person name="Chapman S.B."/>
            <person name="Gainer-Dewar J."/>
            <person name="Goldberg J."/>
            <person name="Griggs A."/>
            <person name="Gujja S."/>
            <person name="Hansen M."/>
            <person name="Howarth C."/>
            <person name="Imamovic A."/>
            <person name="Ireland A."/>
            <person name="Larimer J."/>
            <person name="McCowan C."/>
            <person name="Murphy C."/>
            <person name="Pearson M."/>
            <person name="Poon T.W."/>
            <person name="Priest M."/>
            <person name="Roberts A."/>
            <person name="Saif S."/>
            <person name="Shea T."/>
            <person name="Sykes S."/>
            <person name="Wortman J."/>
            <person name="Nusbaum C."/>
            <person name="Birren B."/>
        </authorList>
    </citation>
    <scope>NUCLEOTIDE SEQUENCE [LARGE SCALE GENOMIC DNA]</scope>
    <source>
        <strain evidence="2">APO3</strain>
    </source>
</reference>
<dbReference type="OrthoDB" id="3231855at2759"/>
<dbReference type="PANTHER" id="PTHR46535">
    <property type="entry name" value="NEDD4-BINDING PROTEIN 2"/>
    <property type="match status" value="1"/>
</dbReference>
<dbReference type="Pfam" id="PF01713">
    <property type="entry name" value="Smr"/>
    <property type="match status" value="1"/>
</dbReference>
<dbReference type="PROSITE" id="PS50828">
    <property type="entry name" value="SMR"/>
    <property type="match status" value="1"/>
</dbReference>
<dbReference type="SUPFAM" id="SSF160443">
    <property type="entry name" value="SMR domain-like"/>
    <property type="match status" value="1"/>
</dbReference>
<feature type="domain" description="Smr" evidence="1">
    <location>
        <begin position="386"/>
        <end position="460"/>
    </location>
</feature>
<dbReference type="InterPro" id="IPR052772">
    <property type="entry name" value="Endo/PolyKinase_Domain-Protein"/>
</dbReference>
<dbReference type="VEuPathDB" id="FungiDB:H257_04133"/>
<accession>W4GWJ0</accession>
<dbReference type="GO" id="GO:0004519">
    <property type="term" value="F:endonuclease activity"/>
    <property type="evidence" value="ECO:0007669"/>
    <property type="project" value="TreeGrafter"/>
</dbReference>
<dbReference type="SMART" id="SM00463">
    <property type="entry name" value="SMR"/>
    <property type="match status" value="1"/>
</dbReference>
<sequence length="464" mass="51537">MDERAMVGMLADMVAYSISEDDIQLVLVECDGDMTKALDELLTLKTTRELDDAESMPDTQLDGQMQWELFTAELASYGLDAHSCHELIQVLKEQRGTGKLLSSAIVQELLDSMDTIDEHPLQDLTSRFPTIPVAIVHEVYEHHEYDVQATAKALIETKALLNASGTFETFSYASIATPSASNNGAPPPPPPPVNCKHAFPTLTKFQLGPANEDTSTVWHKALHGLPTGHRGTLTTRMKLEFLQTSFPSIDSDILCLALLVGNSSVVAAEAMLESSFPSACQARPDQVAEVERTESHALEDVSNSWTSETQHGFAYYQQLTTDLQEQIQVVHAEALRKFAGKHQHFLGRERTHRLTQMRHKLQEAREHAAYAFFSEHQASLVAGACVDLHGLYVQEAYQVLEYCVSFCRDRRISKFEVITGVGNHSKASRGGRMYTTFPAALRRRGISFEQHGGKLTVYPCQVQS</sequence>
<dbReference type="GeneID" id="20806129"/>
<dbReference type="GO" id="GO:0005634">
    <property type="term" value="C:nucleus"/>
    <property type="evidence" value="ECO:0007669"/>
    <property type="project" value="TreeGrafter"/>
</dbReference>
<gene>
    <name evidence="2" type="ORF">H257_04133</name>
</gene>
<dbReference type="RefSeq" id="XP_009826829.1">
    <property type="nucleotide sequence ID" value="XM_009828527.1"/>
</dbReference>
<organism evidence="2">
    <name type="scientific">Aphanomyces astaci</name>
    <name type="common">Crayfish plague agent</name>
    <dbReference type="NCBI Taxonomy" id="112090"/>
    <lineage>
        <taxon>Eukaryota</taxon>
        <taxon>Sar</taxon>
        <taxon>Stramenopiles</taxon>
        <taxon>Oomycota</taxon>
        <taxon>Saprolegniomycetes</taxon>
        <taxon>Saprolegniales</taxon>
        <taxon>Verrucalvaceae</taxon>
        <taxon>Aphanomyces</taxon>
    </lineage>
</organism>